<reference evidence="2 3" key="1">
    <citation type="submission" date="2017-12" db="EMBL/GenBank/DDBJ databases">
        <title>Genome Sequence of a Multidrug-Resistant Candida haemulonii Isolate from a Patient with Chronic Leg Ulcers in Israel.</title>
        <authorList>
            <person name="Chow N.A."/>
            <person name="Gade L."/>
            <person name="Batra D."/>
            <person name="Rowe L.A."/>
            <person name="Ben-Ami R."/>
            <person name="Loparev V.N."/>
            <person name="Litvintseva A.P."/>
        </authorList>
    </citation>
    <scope>NUCLEOTIDE SEQUENCE [LARGE SCALE GENOMIC DNA]</scope>
    <source>
        <strain evidence="2 3">B11899</strain>
    </source>
</reference>
<gene>
    <name evidence="2" type="ORF">CXQ85_004986</name>
</gene>
<keyword evidence="3" id="KW-1185">Reference proteome</keyword>
<sequence>MNQDFPSGQPSDSYSKMFSASATLTPAGGFKEPAIEYDEQTQASNQPLAPPRAQQPKNNSINYSSAPPPPLGVPIVVNSTPYGQYGDVGQQSTQFSPTPQSRNSIAGVAQNPGHNVHVGHVPQNLMNNHQQQQQQQQHQQRSSLSQPQLPQEQHLQHPQPHTQYSQPQPQHHHQHQHQHQHPLHPQHSHPHHHHHHPQAPLQHHTPLQHRQSSVLPQNNLPVPEAELRTQDQYSQMQPSVIHSRQSQDESHKTRFLEQDVELLKQLLPAGEKHKWKQIAKQINRHNQISGNGDVSVNGSSNGVVDGNGNGNGNTSESTSNSTSGTGRSGTSSSLESEEDLSNGQSGSLNRKTVSATYVVRQYQQMLGFPKTSGAFGDLGSSLPYAVAEKGWDDIDEDEIRIFNED</sequence>
<accession>A0A2V1AX31</accession>
<feature type="region of interest" description="Disordered" evidence="1">
    <location>
        <begin position="25"/>
        <end position="212"/>
    </location>
</feature>
<feature type="compositionally biased region" description="Low complexity" evidence="1">
    <location>
        <begin position="312"/>
        <end position="334"/>
    </location>
</feature>
<comment type="caution">
    <text evidence="2">The sequence shown here is derived from an EMBL/GenBank/DDBJ whole genome shotgun (WGS) entry which is preliminary data.</text>
</comment>
<name>A0A2V1AX31_9ASCO</name>
<feature type="region of interest" description="Disordered" evidence="1">
    <location>
        <begin position="229"/>
        <end position="253"/>
    </location>
</feature>
<dbReference type="Proteomes" id="UP000244309">
    <property type="component" value="Unassembled WGS sequence"/>
</dbReference>
<dbReference type="AlphaFoldDB" id="A0A2V1AX31"/>
<feature type="compositionally biased region" description="Polar residues" evidence="1">
    <location>
        <begin position="230"/>
        <end position="244"/>
    </location>
</feature>
<evidence type="ECO:0000256" key="1">
    <source>
        <dbReference type="SAM" id="MobiDB-lite"/>
    </source>
</evidence>
<dbReference type="OrthoDB" id="3981234at2759"/>
<dbReference type="GeneID" id="37010316"/>
<dbReference type="VEuPathDB" id="FungiDB:CXQ85_004986"/>
<dbReference type="RefSeq" id="XP_025343358.1">
    <property type="nucleotide sequence ID" value="XM_025488591.1"/>
</dbReference>
<dbReference type="EMBL" id="PKFO01000008">
    <property type="protein sequence ID" value="PVH22418.1"/>
    <property type="molecule type" value="Genomic_DNA"/>
</dbReference>
<feature type="compositionally biased region" description="Low complexity" evidence="1">
    <location>
        <begin position="122"/>
        <end position="169"/>
    </location>
</feature>
<evidence type="ECO:0000313" key="3">
    <source>
        <dbReference type="Proteomes" id="UP000244309"/>
    </source>
</evidence>
<protein>
    <submittedName>
        <fullName evidence="2">Uncharacterized protein</fullName>
    </submittedName>
</protein>
<organism evidence="2 3">
    <name type="scientific">Candidozyma haemuli</name>
    <dbReference type="NCBI Taxonomy" id="45357"/>
    <lineage>
        <taxon>Eukaryota</taxon>
        <taxon>Fungi</taxon>
        <taxon>Dikarya</taxon>
        <taxon>Ascomycota</taxon>
        <taxon>Saccharomycotina</taxon>
        <taxon>Pichiomycetes</taxon>
        <taxon>Metschnikowiaceae</taxon>
        <taxon>Candidozyma</taxon>
    </lineage>
</organism>
<feature type="compositionally biased region" description="Polar residues" evidence="1">
    <location>
        <begin position="55"/>
        <end position="65"/>
    </location>
</feature>
<feature type="region of interest" description="Disordered" evidence="1">
    <location>
        <begin position="286"/>
        <end position="348"/>
    </location>
</feature>
<feature type="compositionally biased region" description="Low complexity" evidence="1">
    <location>
        <begin position="90"/>
        <end position="101"/>
    </location>
</feature>
<feature type="compositionally biased region" description="Low complexity" evidence="1">
    <location>
        <begin position="289"/>
        <end position="304"/>
    </location>
</feature>
<proteinExistence type="predicted"/>
<feature type="compositionally biased region" description="Low complexity" evidence="1">
    <location>
        <begin position="198"/>
        <end position="209"/>
    </location>
</feature>
<feature type="compositionally biased region" description="Basic residues" evidence="1">
    <location>
        <begin position="170"/>
        <end position="197"/>
    </location>
</feature>
<evidence type="ECO:0000313" key="2">
    <source>
        <dbReference type="EMBL" id="PVH22418.1"/>
    </source>
</evidence>